<evidence type="ECO:0000256" key="1">
    <source>
        <dbReference type="SAM" id="MobiDB-lite"/>
    </source>
</evidence>
<name>A0AAD5TBN2_9FUNG</name>
<evidence type="ECO:0000313" key="3">
    <source>
        <dbReference type="EMBL" id="KAJ3167811.1"/>
    </source>
</evidence>
<dbReference type="CDD" id="cd00167">
    <property type="entry name" value="SANT"/>
    <property type="match status" value="1"/>
</dbReference>
<feature type="domain" description="HTH myb-type" evidence="2">
    <location>
        <begin position="129"/>
        <end position="178"/>
    </location>
</feature>
<evidence type="ECO:0000259" key="2">
    <source>
        <dbReference type="PROSITE" id="PS51294"/>
    </source>
</evidence>
<dbReference type="AlphaFoldDB" id="A0AAD5TBN2"/>
<sequence>MAGLTASPCPETEAASHHKIKTDTDVNEPSSAAQNHQAGKPFSKPSARSKRPTRPRVKTEPQPEDSASDSADQVAMPSMVKRESVEEDSGYSSSERKYKHKAKRARSSARDASSQQKPRKGDSTKAPYFTTEEDALLVDLHAKHNGDFKVIFAEFNGIRGRSLKQLRTRWCNYNATQKKRQLRNE</sequence>
<dbReference type="SUPFAM" id="SSF46689">
    <property type="entry name" value="Homeodomain-like"/>
    <property type="match status" value="1"/>
</dbReference>
<dbReference type="InterPro" id="IPR009057">
    <property type="entry name" value="Homeodomain-like_sf"/>
</dbReference>
<dbReference type="SMART" id="SM00717">
    <property type="entry name" value="SANT"/>
    <property type="match status" value="1"/>
</dbReference>
<dbReference type="Proteomes" id="UP001212152">
    <property type="component" value="Unassembled WGS sequence"/>
</dbReference>
<feature type="compositionally biased region" description="Polar residues" evidence="1">
    <location>
        <begin position="27"/>
        <end position="37"/>
    </location>
</feature>
<organism evidence="3 4">
    <name type="scientific">Geranomyces variabilis</name>
    <dbReference type="NCBI Taxonomy" id="109894"/>
    <lineage>
        <taxon>Eukaryota</taxon>
        <taxon>Fungi</taxon>
        <taxon>Fungi incertae sedis</taxon>
        <taxon>Chytridiomycota</taxon>
        <taxon>Chytridiomycota incertae sedis</taxon>
        <taxon>Chytridiomycetes</taxon>
        <taxon>Spizellomycetales</taxon>
        <taxon>Powellomycetaceae</taxon>
        <taxon>Geranomyces</taxon>
    </lineage>
</organism>
<feature type="region of interest" description="Disordered" evidence="1">
    <location>
        <begin position="1"/>
        <end position="128"/>
    </location>
</feature>
<evidence type="ECO:0000313" key="4">
    <source>
        <dbReference type="Proteomes" id="UP001212152"/>
    </source>
</evidence>
<protein>
    <recommendedName>
        <fullName evidence="2">HTH myb-type domain-containing protein</fullName>
    </recommendedName>
</protein>
<accession>A0AAD5TBN2</accession>
<dbReference type="InterPro" id="IPR001005">
    <property type="entry name" value="SANT/Myb"/>
</dbReference>
<proteinExistence type="predicted"/>
<dbReference type="InterPro" id="IPR017930">
    <property type="entry name" value="Myb_dom"/>
</dbReference>
<feature type="compositionally biased region" description="Basic residues" evidence="1">
    <location>
        <begin position="97"/>
        <end position="107"/>
    </location>
</feature>
<dbReference type="PROSITE" id="PS51294">
    <property type="entry name" value="HTH_MYB"/>
    <property type="match status" value="1"/>
</dbReference>
<feature type="compositionally biased region" description="Basic residues" evidence="1">
    <location>
        <begin position="47"/>
        <end position="56"/>
    </location>
</feature>
<gene>
    <name evidence="3" type="ORF">HDU87_001434</name>
</gene>
<reference evidence="3" key="1">
    <citation type="submission" date="2020-05" db="EMBL/GenBank/DDBJ databases">
        <title>Phylogenomic resolution of chytrid fungi.</title>
        <authorList>
            <person name="Stajich J.E."/>
            <person name="Amses K."/>
            <person name="Simmons R."/>
            <person name="Seto K."/>
            <person name="Myers J."/>
            <person name="Bonds A."/>
            <person name="Quandt C.A."/>
            <person name="Barry K."/>
            <person name="Liu P."/>
            <person name="Grigoriev I."/>
            <person name="Longcore J.E."/>
            <person name="James T.Y."/>
        </authorList>
    </citation>
    <scope>NUCLEOTIDE SEQUENCE</scope>
    <source>
        <strain evidence="3">JEL0379</strain>
    </source>
</reference>
<comment type="caution">
    <text evidence="3">The sequence shown here is derived from an EMBL/GenBank/DDBJ whole genome shotgun (WGS) entry which is preliminary data.</text>
</comment>
<dbReference type="EMBL" id="JADGJQ010000131">
    <property type="protein sequence ID" value="KAJ3167811.1"/>
    <property type="molecule type" value="Genomic_DNA"/>
</dbReference>
<dbReference type="Gene3D" id="1.10.10.60">
    <property type="entry name" value="Homeodomain-like"/>
    <property type="match status" value="1"/>
</dbReference>
<keyword evidence="4" id="KW-1185">Reference proteome</keyword>
<dbReference type="Pfam" id="PF00249">
    <property type="entry name" value="Myb_DNA-binding"/>
    <property type="match status" value="1"/>
</dbReference>